<dbReference type="SUPFAM" id="SSF159501">
    <property type="entry name" value="EreA/ChaN-like"/>
    <property type="match status" value="1"/>
</dbReference>
<gene>
    <name evidence="2" type="ORF">HPT30_09825</name>
</gene>
<dbReference type="EMBL" id="JABWCS010000203">
    <property type="protein sequence ID" value="NUU60640.1"/>
    <property type="molecule type" value="Genomic_DNA"/>
</dbReference>
<dbReference type="Pfam" id="PF05139">
    <property type="entry name" value="Erythro_esteras"/>
    <property type="match status" value="1"/>
</dbReference>
<feature type="chain" id="PRO_5038525440" evidence="1">
    <location>
        <begin position="21"/>
        <end position="417"/>
    </location>
</feature>
<dbReference type="PANTHER" id="PTHR31299:SF0">
    <property type="entry name" value="ESTERASE, PUTATIVE (AFU_ORTHOLOGUE AFUA_1G05850)-RELATED"/>
    <property type="match status" value="1"/>
</dbReference>
<dbReference type="InterPro" id="IPR007815">
    <property type="entry name" value="Emycin_Estase"/>
</dbReference>
<accession>A0A850ELI1</accession>
<evidence type="ECO:0000313" key="3">
    <source>
        <dbReference type="Proteomes" id="UP000564806"/>
    </source>
</evidence>
<dbReference type="AlphaFoldDB" id="A0A850ELI1"/>
<comment type="caution">
    <text evidence="2">The sequence shown here is derived from an EMBL/GenBank/DDBJ whole genome shotgun (WGS) entry which is preliminary data.</text>
</comment>
<keyword evidence="3" id="KW-1185">Reference proteome</keyword>
<dbReference type="Gene3D" id="3.30.1870.10">
    <property type="entry name" value="EreA-like, domain 2"/>
    <property type="match status" value="1"/>
</dbReference>
<feature type="signal peptide" evidence="1">
    <location>
        <begin position="1"/>
        <end position="20"/>
    </location>
</feature>
<dbReference type="GO" id="GO:0046677">
    <property type="term" value="P:response to antibiotic"/>
    <property type="evidence" value="ECO:0007669"/>
    <property type="project" value="InterPro"/>
</dbReference>
<dbReference type="Gene3D" id="3.40.1660.10">
    <property type="entry name" value="EreA-like (biosynthetic domain)"/>
    <property type="match status" value="1"/>
</dbReference>
<evidence type="ECO:0000313" key="2">
    <source>
        <dbReference type="EMBL" id="NUU60640.1"/>
    </source>
</evidence>
<name>A0A850ELI1_9BACL</name>
<dbReference type="RefSeq" id="WP_175371220.1">
    <property type="nucleotide sequence ID" value="NZ_JABWCS010000203.1"/>
</dbReference>
<dbReference type="Proteomes" id="UP000564806">
    <property type="component" value="Unassembled WGS sequence"/>
</dbReference>
<protein>
    <submittedName>
        <fullName evidence="2">Erythromycin esterase family protein</fullName>
    </submittedName>
</protein>
<dbReference type="Gene3D" id="1.20.1440.30">
    <property type="entry name" value="Biosynthetic Protein domain"/>
    <property type="match status" value="1"/>
</dbReference>
<keyword evidence="1" id="KW-0732">Signal</keyword>
<sequence length="417" mass="46650">MRRKMLTIAAIATLSISLLAGCGNGAAKLPTDLSILQTDISTLTVSENVQVVGLGEASHGTKEYQQMKAEVFKALVENNGSRTFIIEGDFGGALKADAYIHGAEGSAEDVVKEIGFKIYNTQEMADLVDWMRSYNKNAPAGKDLHFYGMDIQRYDNNKEKLFSILDLAAPELSEKYKTAFLQLTDEDRLAISVEVLKKSKEDALELLKEMDTYEKDIVAIAGQTGFDFARESANTIYAYSDLLLSSNSDYNSLRDKYMSEKVSWFLRHGDGSVLFINGHNGHIGKKSVSSYTSLGEHLSNDVGDNYFAIGTDAENTEFHSQNSNGDFSVMEVENRNELNDQFDHMENKYYYMDFLKAADDENLNRILEGKQTITTLNVGISSWQKILKHFYTTTIVPRDTFDGMIVFKKVTPSTLLE</sequence>
<dbReference type="CDD" id="cd14728">
    <property type="entry name" value="Ere-like"/>
    <property type="match status" value="1"/>
</dbReference>
<dbReference type="InterPro" id="IPR052036">
    <property type="entry name" value="Hydrolase/PRTase-associated"/>
</dbReference>
<dbReference type="PANTHER" id="PTHR31299">
    <property type="entry name" value="ESTERASE, PUTATIVE (AFU_ORTHOLOGUE AFUA_1G05850)-RELATED"/>
    <property type="match status" value="1"/>
</dbReference>
<reference evidence="2" key="1">
    <citation type="submission" date="2020-06" db="EMBL/GenBank/DDBJ databases">
        <title>Paenibacillus sp. nov., isolated from soil.</title>
        <authorList>
            <person name="Seo Y.L."/>
        </authorList>
    </citation>
    <scope>NUCLEOTIDE SEQUENCE [LARGE SCALE GENOMIC DNA]</scope>
    <source>
        <strain evidence="2">JW14</strain>
    </source>
</reference>
<dbReference type="PROSITE" id="PS51257">
    <property type="entry name" value="PROKAR_LIPOPROTEIN"/>
    <property type="match status" value="1"/>
</dbReference>
<evidence type="ECO:0000256" key="1">
    <source>
        <dbReference type="SAM" id="SignalP"/>
    </source>
</evidence>
<proteinExistence type="predicted"/>
<organism evidence="2 3">
    <name type="scientific">Paenibacillus agri</name>
    <dbReference type="NCBI Taxonomy" id="2744309"/>
    <lineage>
        <taxon>Bacteria</taxon>
        <taxon>Bacillati</taxon>
        <taxon>Bacillota</taxon>
        <taxon>Bacilli</taxon>
        <taxon>Bacillales</taxon>
        <taxon>Paenibacillaceae</taxon>
        <taxon>Paenibacillus</taxon>
    </lineage>
</organism>